<evidence type="ECO:0000256" key="3">
    <source>
        <dbReference type="ARBA" id="ARBA00023163"/>
    </source>
</evidence>
<dbReference type="STRING" id="1075417.SAMN05421823_107161"/>
<keyword evidence="6" id="KW-1185">Reference proteome</keyword>
<evidence type="ECO:0000313" key="5">
    <source>
        <dbReference type="EMBL" id="SDL65203.1"/>
    </source>
</evidence>
<dbReference type="GO" id="GO:0043565">
    <property type="term" value="F:sequence-specific DNA binding"/>
    <property type="evidence" value="ECO:0007669"/>
    <property type="project" value="InterPro"/>
</dbReference>
<dbReference type="InterPro" id="IPR037923">
    <property type="entry name" value="HTH-like"/>
</dbReference>
<dbReference type="Gene3D" id="1.10.10.60">
    <property type="entry name" value="Homeodomain-like"/>
    <property type="match status" value="1"/>
</dbReference>
<dbReference type="AlphaFoldDB" id="A0A1G9LTG7"/>
<proteinExistence type="predicted"/>
<organism evidence="5 6">
    <name type="scientific">Catalinimonas alkaloidigena</name>
    <dbReference type="NCBI Taxonomy" id="1075417"/>
    <lineage>
        <taxon>Bacteria</taxon>
        <taxon>Pseudomonadati</taxon>
        <taxon>Bacteroidota</taxon>
        <taxon>Cytophagia</taxon>
        <taxon>Cytophagales</taxon>
        <taxon>Catalimonadaceae</taxon>
        <taxon>Catalinimonas</taxon>
    </lineage>
</organism>
<sequence length="304" mass="34931">MASSKINTHSGATFRERYIQPGARLDALLKEAFQRFFVVRVEEMIRMMKLPVPPTRHLNHTFMFLTEGEAIMSIGSETHRIVKGECLVVPAGQVFSFTNVDLNRGYLCNFSDVFLVGRFGKRELVRAFEFLQVWGNPRITLDAPTAQHVRQLFERLLALYAESGVQQPELIQSYVHTVLWEVNRFYRAAAGPEPTQATDLANRFKALLFAQIRTEHRVTAYAEQLHVTPNHLHKAIRKVTGKSPSRWIEETLVLEAKVLLYQTDLFIQEVAAEIGMQDPSYFSRFFKKHAGYTPLAFRKRIESS</sequence>
<dbReference type="PANTHER" id="PTHR43280">
    <property type="entry name" value="ARAC-FAMILY TRANSCRIPTIONAL REGULATOR"/>
    <property type="match status" value="1"/>
</dbReference>
<evidence type="ECO:0000256" key="1">
    <source>
        <dbReference type="ARBA" id="ARBA00023015"/>
    </source>
</evidence>
<name>A0A1G9LTG7_9BACT</name>
<evidence type="ECO:0000313" key="6">
    <source>
        <dbReference type="Proteomes" id="UP000198510"/>
    </source>
</evidence>
<keyword evidence="2 5" id="KW-0238">DNA-binding</keyword>
<dbReference type="InterPro" id="IPR009057">
    <property type="entry name" value="Homeodomain-like_sf"/>
</dbReference>
<evidence type="ECO:0000256" key="2">
    <source>
        <dbReference type="ARBA" id="ARBA00023125"/>
    </source>
</evidence>
<reference evidence="5 6" key="1">
    <citation type="submission" date="2016-10" db="EMBL/GenBank/DDBJ databases">
        <authorList>
            <person name="de Groot N.N."/>
        </authorList>
    </citation>
    <scope>NUCLEOTIDE SEQUENCE [LARGE SCALE GENOMIC DNA]</scope>
    <source>
        <strain evidence="5 6">DSM 25186</strain>
    </source>
</reference>
<dbReference type="SUPFAM" id="SSF51215">
    <property type="entry name" value="Regulatory protein AraC"/>
    <property type="match status" value="1"/>
</dbReference>
<protein>
    <submittedName>
        <fullName evidence="5">AraC-type DNA-binding protein</fullName>
    </submittedName>
</protein>
<dbReference type="Gene3D" id="2.60.120.10">
    <property type="entry name" value="Jelly Rolls"/>
    <property type="match status" value="1"/>
</dbReference>
<dbReference type="PROSITE" id="PS01124">
    <property type="entry name" value="HTH_ARAC_FAMILY_2"/>
    <property type="match status" value="1"/>
</dbReference>
<keyword evidence="3" id="KW-0804">Transcription</keyword>
<feature type="domain" description="HTH araC/xylS-type" evidence="4">
    <location>
        <begin position="202"/>
        <end position="300"/>
    </location>
</feature>
<accession>A0A1G9LTG7</accession>
<dbReference type="RefSeq" id="WP_089684505.1">
    <property type="nucleotide sequence ID" value="NZ_FNFO01000007.1"/>
</dbReference>
<keyword evidence="1" id="KW-0805">Transcription regulation</keyword>
<gene>
    <name evidence="5" type="ORF">SAMN05421823_107161</name>
</gene>
<dbReference type="SMART" id="SM00342">
    <property type="entry name" value="HTH_ARAC"/>
    <property type="match status" value="1"/>
</dbReference>
<dbReference type="InterPro" id="IPR020449">
    <property type="entry name" value="Tscrpt_reg_AraC-type_HTH"/>
</dbReference>
<dbReference type="OrthoDB" id="9793451at2"/>
<dbReference type="InterPro" id="IPR014710">
    <property type="entry name" value="RmlC-like_jellyroll"/>
</dbReference>
<dbReference type="Pfam" id="PF02311">
    <property type="entry name" value="AraC_binding"/>
    <property type="match status" value="1"/>
</dbReference>
<dbReference type="PANTHER" id="PTHR43280:SF32">
    <property type="entry name" value="TRANSCRIPTIONAL REGULATORY PROTEIN"/>
    <property type="match status" value="1"/>
</dbReference>
<dbReference type="GO" id="GO:0003700">
    <property type="term" value="F:DNA-binding transcription factor activity"/>
    <property type="evidence" value="ECO:0007669"/>
    <property type="project" value="InterPro"/>
</dbReference>
<evidence type="ECO:0000259" key="4">
    <source>
        <dbReference type="PROSITE" id="PS01124"/>
    </source>
</evidence>
<dbReference type="InterPro" id="IPR003313">
    <property type="entry name" value="AraC-bd"/>
</dbReference>
<dbReference type="SUPFAM" id="SSF46689">
    <property type="entry name" value="Homeodomain-like"/>
    <property type="match status" value="1"/>
</dbReference>
<dbReference type="Proteomes" id="UP000198510">
    <property type="component" value="Unassembled WGS sequence"/>
</dbReference>
<dbReference type="Pfam" id="PF12833">
    <property type="entry name" value="HTH_18"/>
    <property type="match status" value="1"/>
</dbReference>
<dbReference type="PRINTS" id="PR00032">
    <property type="entry name" value="HTHARAC"/>
</dbReference>
<dbReference type="EMBL" id="FNFO01000007">
    <property type="protein sequence ID" value="SDL65203.1"/>
    <property type="molecule type" value="Genomic_DNA"/>
</dbReference>
<dbReference type="InterPro" id="IPR018060">
    <property type="entry name" value="HTH_AraC"/>
</dbReference>